<dbReference type="AlphaFoldDB" id="F9F285"/>
<keyword evidence="2" id="KW-0863">Zinc-finger</keyword>
<evidence type="ECO:0000256" key="2">
    <source>
        <dbReference type="ARBA" id="ARBA00022771"/>
    </source>
</evidence>
<dbReference type="GO" id="GO:0008270">
    <property type="term" value="F:zinc ion binding"/>
    <property type="evidence" value="ECO:0007669"/>
    <property type="project" value="UniProtKB-KW"/>
</dbReference>
<evidence type="ECO:0000313" key="5">
    <source>
        <dbReference type="EMBL" id="EGU88997.1"/>
    </source>
</evidence>
<accession>F9F285</accession>
<dbReference type="OrthoDB" id="5001819at2759"/>
<protein>
    <recommendedName>
        <fullName evidence="4">RanBP2-type domain-containing protein</fullName>
    </recommendedName>
</protein>
<evidence type="ECO:0000259" key="4">
    <source>
        <dbReference type="PROSITE" id="PS01358"/>
    </source>
</evidence>
<dbReference type="PROSITE" id="PS01358">
    <property type="entry name" value="ZF_RANBP2_1"/>
    <property type="match status" value="1"/>
</dbReference>
<comment type="caution">
    <text evidence="5">The sequence shown here is derived from an EMBL/GenBank/DDBJ whole genome shotgun (WGS) entry which is preliminary data.</text>
</comment>
<evidence type="ECO:0000256" key="3">
    <source>
        <dbReference type="ARBA" id="ARBA00022833"/>
    </source>
</evidence>
<gene>
    <name evidence="5" type="ORF">FOXB_00509</name>
</gene>
<dbReference type="EMBL" id="AFQF01000132">
    <property type="protein sequence ID" value="EGU88997.1"/>
    <property type="molecule type" value="Genomic_DNA"/>
</dbReference>
<evidence type="ECO:0000256" key="1">
    <source>
        <dbReference type="ARBA" id="ARBA00022723"/>
    </source>
</evidence>
<sequence length="260" mass="29568">MPTASDIAHWLCMSPTCTKMNSVGDKSCKRCGAELAEGAKALSAGIDEIGEFEGMNSDGTPVWKLREPEAMDFSEARASTTYVRGYWARHNCYCFTEEWFWMSKMIGKERRFWGVMSPFRPGYKKYKNKHYNNFIMAPITAVRADHTHWQCMTKANGDFCPVNNMFRHGRDKEGRAIRKPVRKCPGCNQVRGQVTKALRSDWNEIGTLEAYTARGEEIWVYTKLPDINADGPIVDRTVEEFTEGDVIYEEEADGLTANGN</sequence>
<keyword evidence="1" id="KW-0479">Metal-binding</keyword>
<organism evidence="5">
    <name type="scientific">Fusarium oxysporum (strain Fo5176)</name>
    <name type="common">Fusarium vascular wilt</name>
    <dbReference type="NCBI Taxonomy" id="660025"/>
    <lineage>
        <taxon>Eukaryota</taxon>
        <taxon>Fungi</taxon>
        <taxon>Dikarya</taxon>
        <taxon>Ascomycota</taxon>
        <taxon>Pezizomycotina</taxon>
        <taxon>Sordariomycetes</taxon>
        <taxon>Hypocreomycetidae</taxon>
        <taxon>Hypocreales</taxon>
        <taxon>Nectriaceae</taxon>
        <taxon>Fusarium</taxon>
        <taxon>Fusarium oxysporum species complex</taxon>
    </lineage>
</organism>
<reference evidence="5" key="1">
    <citation type="journal article" date="2012" name="Mol. Plant Microbe Interact.">
        <title>A highly conserved effector in Fusarium oxysporum is required for full virulence on Arabidopsis.</title>
        <authorList>
            <person name="Thatcher L.F."/>
            <person name="Gardiner D.M."/>
            <person name="Kazan K."/>
            <person name="Manners J."/>
        </authorList>
    </citation>
    <scope>NUCLEOTIDE SEQUENCE [LARGE SCALE GENOMIC DNA]</scope>
    <source>
        <strain evidence="5">Fo5176</strain>
    </source>
</reference>
<name>F9F285_FUSOF</name>
<proteinExistence type="predicted"/>
<keyword evidence="3" id="KW-0862">Zinc</keyword>
<dbReference type="InterPro" id="IPR001876">
    <property type="entry name" value="Znf_RanBP2"/>
</dbReference>
<feature type="domain" description="RanBP2-type" evidence="4">
    <location>
        <begin position="10"/>
        <end position="31"/>
    </location>
</feature>